<accession>A0A5J5G6N8</accession>
<keyword evidence="4" id="KW-1185">Reference proteome</keyword>
<dbReference type="SUPFAM" id="SSF69349">
    <property type="entry name" value="Phage fibre proteins"/>
    <property type="match status" value="1"/>
</dbReference>
<evidence type="ECO:0000313" key="2">
    <source>
        <dbReference type="EMBL" id="KAA9002633.1"/>
    </source>
</evidence>
<gene>
    <name evidence="2" type="ORF">FJU30_01145</name>
    <name evidence="3" type="ORF">FJU30_03620</name>
</gene>
<protein>
    <recommendedName>
        <fullName evidence="1">Gp5/Type VI secretion system Vgr C-terminal trimerisation domain-containing protein</fullName>
    </recommendedName>
</protein>
<proteinExistence type="predicted"/>
<dbReference type="EMBL" id="VYKJ01000001">
    <property type="protein sequence ID" value="KAA9003079.1"/>
    <property type="molecule type" value="Genomic_DNA"/>
</dbReference>
<dbReference type="AlphaFoldDB" id="A0A5J5G6N8"/>
<dbReference type="Proteomes" id="UP000335415">
    <property type="component" value="Unassembled WGS sequence"/>
</dbReference>
<name>A0A5J5G6N8_9GAMM</name>
<evidence type="ECO:0000259" key="1">
    <source>
        <dbReference type="Pfam" id="PF22178"/>
    </source>
</evidence>
<dbReference type="RefSeq" id="WP_150433604.1">
    <property type="nucleotide sequence ID" value="NZ_VYKJ01000001.1"/>
</dbReference>
<dbReference type="OrthoDB" id="6710627at2"/>
<dbReference type="Pfam" id="PF22178">
    <property type="entry name" value="Gp5_trimer_C"/>
    <property type="match status" value="1"/>
</dbReference>
<feature type="domain" description="Gp5/Type VI secretion system Vgr C-terminal trimerisation" evidence="1">
    <location>
        <begin position="9"/>
        <end position="42"/>
    </location>
</feature>
<dbReference type="EMBL" id="VYKJ01000001">
    <property type="protein sequence ID" value="KAA9002633.1"/>
    <property type="molecule type" value="Genomic_DNA"/>
</dbReference>
<evidence type="ECO:0000313" key="3">
    <source>
        <dbReference type="EMBL" id="KAA9003079.1"/>
    </source>
</evidence>
<comment type="caution">
    <text evidence="2">The sequence shown here is derived from an EMBL/GenBank/DDBJ whole genome shotgun (WGS) entry which is preliminary data.</text>
</comment>
<evidence type="ECO:0000313" key="4">
    <source>
        <dbReference type="Proteomes" id="UP000335415"/>
    </source>
</evidence>
<reference evidence="2 4" key="1">
    <citation type="submission" date="2019-09" db="EMBL/GenBank/DDBJ databases">
        <authorList>
            <person name="Li Y."/>
        </authorList>
    </citation>
    <scope>NUCLEOTIDE SEQUENCE [LARGE SCALE GENOMIC DNA]</scope>
    <source>
        <strain evidence="2 4">L3-3HA</strain>
    </source>
</reference>
<sequence length="72" mass="8412">MCSKNVTKDNASYLFFEDRFGSESFGMHAEKDMNISVENYKRVTSDTLFTGITMEGRYTYMDYVENRILNAK</sequence>
<organism evidence="2 4">
    <name type="scientific">Affinibrenneria salicis</name>
    <dbReference type="NCBI Taxonomy" id="2590031"/>
    <lineage>
        <taxon>Bacteria</taxon>
        <taxon>Pseudomonadati</taxon>
        <taxon>Pseudomonadota</taxon>
        <taxon>Gammaproteobacteria</taxon>
        <taxon>Enterobacterales</taxon>
        <taxon>Pectobacteriaceae</taxon>
        <taxon>Affinibrenneria</taxon>
    </lineage>
</organism>
<dbReference type="InterPro" id="IPR054030">
    <property type="entry name" value="Gp5_Vgr_C"/>
</dbReference>